<evidence type="ECO:0000313" key="1">
    <source>
        <dbReference type="EMBL" id="MFG1253333.1"/>
    </source>
</evidence>
<evidence type="ECO:0000313" key="2">
    <source>
        <dbReference type="Proteomes" id="UP001604043"/>
    </source>
</evidence>
<comment type="caution">
    <text evidence="1">The sequence shown here is derived from an EMBL/GenBank/DDBJ whole genome shotgun (WGS) entry which is preliminary data.</text>
</comment>
<proteinExistence type="predicted"/>
<dbReference type="EMBL" id="JBAFUR010000003">
    <property type="protein sequence ID" value="MFG1253333.1"/>
    <property type="molecule type" value="Genomic_DNA"/>
</dbReference>
<sequence length="74" mass="8448">MNTIVRQNYPVEKLPEDLQKVGEKSDGLRVIVEAVPAPVSEAKLRELLALARNIEPIGDDPVERIRQLRDEWDD</sequence>
<protein>
    <submittedName>
        <fullName evidence="1">Uncharacterized protein</fullName>
    </submittedName>
</protein>
<gene>
    <name evidence="1" type="ORF">V5F30_14085</name>
</gene>
<dbReference type="Proteomes" id="UP001604043">
    <property type="component" value="Unassembled WGS sequence"/>
</dbReference>
<accession>A0ABW6ZJR1</accession>
<reference evidence="1 2" key="1">
    <citation type="submission" date="2024-02" db="EMBL/GenBank/DDBJ databases">
        <title>Expansion and revision of Xanthobacter and proposal of Roseixanthobacter gen. nov.</title>
        <authorList>
            <person name="Soltysiak M.P.M."/>
            <person name="Jalihal A."/>
            <person name="Ory A."/>
            <person name="Chrisophersen C."/>
            <person name="Lee A.D."/>
            <person name="Boulton J."/>
            <person name="Springer M."/>
        </authorList>
    </citation>
    <scope>NUCLEOTIDE SEQUENCE [LARGE SCALE GENOMIC DNA]</scope>
    <source>
        <strain evidence="1 2">CB5</strain>
    </source>
</reference>
<name>A0ABW6ZJR1_9HYPH</name>
<organism evidence="1 2">
    <name type="scientific">Xanthobacter aminoxidans</name>
    <dbReference type="NCBI Taxonomy" id="186280"/>
    <lineage>
        <taxon>Bacteria</taxon>
        <taxon>Pseudomonadati</taxon>
        <taxon>Pseudomonadota</taxon>
        <taxon>Alphaproteobacteria</taxon>
        <taxon>Hyphomicrobiales</taxon>
        <taxon>Xanthobacteraceae</taxon>
        <taxon>Xanthobacter</taxon>
    </lineage>
</organism>
<dbReference type="RefSeq" id="WP_374252520.1">
    <property type="nucleotide sequence ID" value="NZ_JBAFUR010000003.1"/>
</dbReference>
<keyword evidence="2" id="KW-1185">Reference proteome</keyword>